<dbReference type="AlphaFoldDB" id="A0AAC9PSS2"/>
<sequence>MSRRVICTRCGHDQLIQGTVTITDEPLCFQPAVSWAACLTCDTALVAPVDDVRCADCACCD</sequence>
<dbReference type="KEGG" id="acad:UA74_16380"/>
<reference evidence="2" key="1">
    <citation type="submission" date="2016-06" db="EMBL/GenBank/DDBJ databases">
        <title>Complete genome sequence of Actinoalloteichus fjordicus DSM 46855 (=ADI127-17), type strain of the new species Actinoalloteichus fjordicus.</title>
        <authorList>
            <person name="Ruckert C."/>
            <person name="Nouioui I."/>
            <person name="Willmese J."/>
            <person name="van Wezel G."/>
            <person name="Klenk H.-P."/>
            <person name="Kalinowski J."/>
            <person name="Zotchev S.B."/>
        </authorList>
    </citation>
    <scope>NUCLEOTIDE SEQUENCE [LARGE SCALE GENOMIC DNA]</scope>
    <source>
        <strain evidence="2">ADI127-7</strain>
    </source>
</reference>
<evidence type="ECO:0000313" key="2">
    <source>
        <dbReference type="Proteomes" id="UP000185511"/>
    </source>
</evidence>
<organism evidence="1 2">
    <name type="scientific">Actinoalloteichus fjordicus</name>
    <dbReference type="NCBI Taxonomy" id="1612552"/>
    <lineage>
        <taxon>Bacteria</taxon>
        <taxon>Bacillati</taxon>
        <taxon>Actinomycetota</taxon>
        <taxon>Actinomycetes</taxon>
        <taxon>Pseudonocardiales</taxon>
        <taxon>Pseudonocardiaceae</taxon>
        <taxon>Actinoalloteichus</taxon>
    </lineage>
</organism>
<keyword evidence="2" id="KW-1185">Reference proteome</keyword>
<gene>
    <name evidence="1" type="ORF">UA74_16380</name>
</gene>
<dbReference type="Proteomes" id="UP000185511">
    <property type="component" value="Chromosome"/>
</dbReference>
<name>A0AAC9PSS2_9PSEU</name>
<protein>
    <submittedName>
        <fullName evidence="1">Uncharacterized protein</fullName>
    </submittedName>
</protein>
<proteinExistence type="predicted"/>
<evidence type="ECO:0000313" key="1">
    <source>
        <dbReference type="EMBL" id="APU15320.1"/>
    </source>
</evidence>
<accession>A0AAC9PSS2</accession>
<dbReference type="EMBL" id="CP016076">
    <property type="protein sequence ID" value="APU15320.1"/>
    <property type="molecule type" value="Genomic_DNA"/>
</dbReference>